<evidence type="ECO:0000313" key="1">
    <source>
        <dbReference type="Ensembl" id="ENSOARP00020054180.1"/>
    </source>
</evidence>
<gene>
    <name evidence="1" type="primary">RASL12</name>
</gene>
<name>A0AC11E4H6_SHEEP</name>
<reference evidence="1" key="1">
    <citation type="submission" date="2020-11" db="EMBL/GenBank/DDBJ databases">
        <authorList>
            <person name="Davenport K.M."/>
            <person name="Bickhart D.M."/>
            <person name="Smith T.P.L."/>
            <person name="Murdoch B.M."/>
            <person name="Rosen B.D."/>
        </authorList>
    </citation>
    <scope>NUCLEOTIDE SEQUENCE [LARGE SCALE GENOMIC DNA]</scope>
    <source>
        <strain evidence="1">OAR_USU_Benz2616</strain>
    </source>
</reference>
<reference evidence="1" key="2">
    <citation type="submission" date="2025-08" db="UniProtKB">
        <authorList>
            <consortium name="Ensembl"/>
        </authorList>
    </citation>
    <scope>IDENTIFICATION</scope>
</reference>
<organism evidence="1">
    <name type="scientific">Ovis aries</name>
    <name type="common">Sheep</name>
    <dbReference type="NCBI Taxonomy" id="9940"/>
    <lineage>
        <taxon>Eukaryota</taxon>
        <taxon>Metazoa</taxon>
        <taxon>Chordata</taxon>
        <taxon>Craniata</taxon>
        <taxon>Vertebrata</taxon>
        <taxon>Euteleostomi</taxon>
        <taxon>Mammalia</taxon>
        <taxon>Eutheria</taxon>
        <taxon>Laurasiatheria</taxon>
        <taxon>Artiodactyla</taxon>
        <taxon>Ruminantia</taxon>
        <taxon>Pecora</taxon>
        <taxon>Bovidae</taxon>
        <taxon>Caprinae</taxon>
        <taxon>Ovis</taxon>
    </lineage>
</organism>
<reference evidence="1" key="3">
    <citation type="submission" date="2025-09" db="UniProtKB">
        <authorList>
            <consortium name="Ensembl"/>
        </authorList>
    </citation>
    <scope>IDENTIFICATION</scope>
</reference>
<accession>A0AC11E4H6</accession>
<proteinExistence type="predicted"/>
<protein>
    <submittedName>
        <fullName evidence="1">RAS like family 12</fullName>
    </submittedName>
</protein>
<dbReference type="Ensembl" id="ENSOART00020051686.1">
    <property type="protein sequence ID" value="ENSOARP00020054180.1"/>
    <property type="gene ID" value="ENSOARG00020037852.1"/>
</dbReference>
<sequence length="281" mass="31201">MGSAGPTSKGRVMWLGKLSAKAEGACDPEKAQGLDLNPAGFPEEEAGPMALTVKFLTRRFISEYDPNLEDTYSSEETVDHQPVHLRVMDTADLDTPRNCERYLNWAHAFLVVYSVDSRQSFEGSSSYLELLALHAKETQRSFPALLLGNKLDMAQYRQVTQAEGAALAGRFGCLFFEVSACLDFEHVQHVFHEAVREARRELEKNSLARPLYISEERAVHHQAPLTARHGLASCTFNTLSTASLKEMPAVAQAKLVTVKSSRAQSKRKAPTLTLLKGFKIF</sequence>